<dbReference type="SUPFAM" id="SSF51445">
    <property type="entry name" value="(Trans)glycosidases"/>
    <property type="match status" value="1"/>
</dbReference>
<dbReference type="EC" id="5.4.99.15" evidence="2"/>
<reference evidence="2 3" key="1">
    <citation type="submission" date="2024-01" db="EMBL/GenBank/DDBJ databases">
        <title>Uliginosibacterium soil sp. nov.</title>
        <authorList>
            <person name="Lv Y."/>
        </authorList>
    </citation>
    <scope>NUCLEOTIDE SEQUENCE [LARGE SCALE GENOMIC DNA]</scope>
    <source>
        <strain evidence="2 3">H3</strain>
    </source>
</reference>
<feature type="domain" description="Glycosyl hydrolase family 13 catalytic" evidence="1">
    <location>
        <begin position="11"/>
        <end position="499"/>
    </location>
</feature>
<sequence length="946" mass="104925">MIPRATLRLQFRREFTLDDATRRLDQFAALGLSHVYASPLQRARSGSTYGYDVVDYATINPELGGEVALRNLAAGLRQRGMGLILDIVPNHMATSYENEWWRQVLEGGGSSPYAEYFDIDWQSPDPVLQGKVLAPFLGQPYGDALASGDLKLCVDALTGAFYIAYATQRFPLALRDYAAVLGSNPHTVCKRLAALFSELAPGALNNRYANEARRAVVTEMSGDGKACIEEAVAQYSAATPEGLARLHRLLERQHYRLAWWRNAAEEINWRRFFEVSDLVGMRADREEVFNDQHALIFRLYAEGIIDGVRVDHIDGLANPRTYCLQLREQLEAQTPARQALGLSGTPYIVVEKILSEGELLAADWRIDGNTGYDFMDEVASVLHDENGAAPLEALWQTLAPGTASFKDGLHAARQQLLAEHFVAEFEAVVNLLHRIARSSVTNRDVSRSSLRRALHALLVCFPAYRLYGEKSGRRAVNAPRLQAALQGAREMLRVSDHATLEMLDGWLGGEAPASAATEFETELRCRAMIKFQQLTPPLAAKSLEDTVFYRHGRLLSRNEVGSNPERLARSVDEFHQCSLERQALFPQSLLATASHDHKRGEDTRMRLAVLSELPQLWQAASSRWHAINAELRFAGEPGRGAEAPDACDEYMLYQMLIAAWPPGLQADDVEGLRALATRLGEWQLKAMREAKARSDWMLPNSAYEEASRAFIDKALGLADGEPATFSSAFVKDVASFVARIEVPGIINSLSQTLLRMTCPGIPDLYQGTDRWDFSLVDPDNRRAVTYDAQIMFEGGCVSSACASGLLEQWRDGRIKEQLISSTLNLRKRYPGLFQSAYIPLKIEGPYAAHALAFARHDGRDWAIVITTRLAASLPAHNGLPLVEPTAWEGTRVLLPEALQGDARRGRLADALLHRRIIADDDGIELADALAVWPVALITCIDKDAAR</sequence>
<dbReference type="GO" id="GO:0047470">
    <property type="term" value="F:(1,4)-alpha-D-glucan 1-alpha-D-glucosylmutase activity"/>
    <property type="evidence" value="ECO:0007669"/>
    <property type="project" value="UniProtKB-EC"/>
</dbReference>
<keyword evidence="3" id="KW-1185">Reference proteome</keyword>
<accession>A0ABU6K7J9</accession>
<evidence type="ECO:0000313" key="3">
    <source>
        <dbReference type="Proteomes" id="UP001331561"/>
    </source>
</evidence>
<dbReference type="InterPro" id="IPR006047">
    <property type="entry name" value="GH13_cat_dom"/>
</dbReference>
<keyword evidence="2" id="KW-0413">Isomerase</keyword>
<dbReference type="SMART" id="SM00642">
    <property type="entry name" value="Aamy"/>
    <property type="match status" value="1"/>
</dbReference>
<dbReference type="CDD" id="cd11336">
    <property type="entry name" value="AmyAc_MTSase"/>
    <property type="match status" value="1"/>
</dbReference>
<dbReference type="Proteomes" id="UP001331561">
    <property type="component" value="Unassembled WGS sequence"/>
</dbReference>
<gene>
    <name evidence="2" type="primary">treY</name>
    <name evidence="2" type="ORF">VVD49_19145</name>
</gene>
<protein>
    <submittedName>
        <fullName evidence="2">Malto-oligosyltrehalose synthase</fullName>
        <ecNumber evidence="2">5.4.99.15</ecNumber>
    </submittedName>
</protein>
<dbReference type="Pfam" id="PF00128">
    <property type="entry name" value="Alpha-amylase"/>
    <property type="match status" value="1"/>
</dbReference>
<dbReference type="InterPro" id="IPR017853">
    <property type="entry name" value="GH"/>
</dbReference>
<dbReference type="EMBL" id="JAYXHS010000004">
    <property type="protein sequence ID" value="MEC5387857.1"/>
    <property type="molecule type" value="Genomic_DNA"/>
</dbReference>
<dbReference type="PANTHER" id="PTHR10357:SF216">
    <property type="entry name" value="MALTOOLIGOSYL TREHALOSE SYNTHASE-RELATED"/>
    <property type="match status" value="1"/>
</dbReference>
<evidence type="ECO:0000259" key="1">
    <source>
        <dbReference type="SMART" id="SM00642"/>
    </source>
</evidence>
<dbReference type="Gene3D" id="3.30.1590.10">
    <property type="entry name" value="Maltooligosyl trehalose synthase, domain 2"/>
    <property type="match status" value="1"/>
</dbReference>
<evidence type="ECO:0000313" key="2">
    <source>
        <dbReference type="EMBL" id="MEC5387857.1"/>
    </source>
</evidence>
<proteinExistence type="predicted"/>
<comment type="caution">
    <text evidence="2">The sequence shown here is derived from an EMBL/GenBank/DDBJ whole genome shotgun (WGS) entry which is preliminary data.</text>
</comment>
<dbReference type="NCBIfam" id="TIGR02401">
    <property type="entry name" value="trehalose_TreY"/>
    <property type="match status" value="1"/>
</dbReference>
<dbReference type="InterPro" id="IPR012767">
    <property type="entry name" value="Trehalose_TreY"/>
</dbReference>
<dbReference type="RefSeq" id="WP_327600831.1">
    <property type="nucleotide sequence ID" value="NZ_JAYXHS010000004.1"/>
</dbReference>
<organism evidence="2 3">
    <name type="scientific">Uliginosibacterium silvisoli</name>
    <dbReference type="NCBI Taxonomy" id="3114758"/>
    <lineage>
        <taxon>Bacteria</taxon>
        <taxon>Pseudomonadati</taxon>
        <taxon>Pseudomonadota</taxon>
        <taxon>Betaproteobacteria</taxon>
        <taxon>Rhodocyclales</taxon>
        <taxon>Zoogloeaceae</taxon>
        <taxon>Uliginosibacterium</taxon>
    </lineage>
</organism>
<dbReference type="Gene3D" id="3.20.20.80">
    <property type="entry name" value="Glycosidases"/>
    <property type="match status" value="3"/>
</dbReference>
<dbReference type="PANTHER" id="PTHR10357">
    <property type="entry name" value="ALPHA-AMYLASE FAMILY MEMBER"/>
    <property type="match status" value="1"/>
</dbReference>
<name>A0ABU6K7J9_9RHOO</name>